<dbReference type="InterPro" id="IPR005467">
    <property type="entry name" value="His_kinase_dom"/>
</dbReference>
<dbReference type="PROSITE" id="PS50109">
    <property type="entry name" value="HIS_KIN"/>
    <property type="match status" value="1"/>
</dbReference>
<reference evidence="17 18" key="1">
    <citation type="submission" date="2017-03" db="EMBL/GenBank/DDBJ databases">
        <title>Lifting the veil on microbial sulfur biogeochemistry in mining wastewaters.</title>
        <authorList>
            <person name="Kantor R.S."/>
            <person name="Colenbrander Nelson T."/>
            <person name="Marshall S."/>
            <person name="Bennett D."/>
            <person name="Apte S."/>
            <person name="Camacho D."/>
            <person name="Thomas B.C."/>
            <person name="Warren L.A."/>
            <person name="Banfield J.F."/>
        </authorList>
    </citation>
    <scope>NUCLEOTIDE SEQUENCE [LARGE SCALE GENOMIC DNA]</scope>
    <source>
        <strain evidence="17">32-68-21</strain>
    </source>
</reference>
<dbReference type="Gene3D" id="3.30.565.10">
    <property type="entry name" value="Histidine kinase-like ATPase, C-terminal domain"/>
    <property type="match status" value="1"/>
</dbReference>
<evidence type="ECO:0000256" key="9">
    <source>
        <dbReference type="ARBA" id="ARBA00064003"/>
    </source>
</evidence>
<dbReference type="CDD" id="cd17546">
    <property type="entry name" value="REC_hyHK_CKI1_RcsC-like"/>
    <property type="match status" value="1"/>
</dbReference>
<proteinExistence type="predicted"/>
<evidence type="ECO:0000256" key="2">
    <source>
        <dbReference type="ARBA" id="ARBA00012438"/>
    </source>
</evidence>
<dbReference type="Pfam" id="PF00512">
    <property type="entry name" value="HisKA"/>
    <property type="match status" value="1"/>
</dbReference>
<gene>
    <name evidence="17" type="ORF">B7Y86_07865</name>
</gene>
<dbReference type="SUPFAM" id="SSF52172">
    <property type="entry name" value="CheY-like"/>
    <property type="match status" value="1"/>
</dbReference>
<dbReference type="PANTHER" id="PTHR43047">
    <property type="entry name" value="TWO-COMPONENT HISTIDINE PROTEIN KINASE"/>
    <property type="match status" value="1"/>
</dbReference>
<dbReference type="Pfam" id="PF00072">
    <property type="entry name" value="Response_reg"/>
    <property type="match status" value="1"/>
</dbReference>
<dbReference type="SMART" id="SM00387">
    <property type="entry name" value="HATPase_c"/>
    <property type="match status" value="1"/>
</dbReference>
<dbReference type="PROSITE" id="PS50924">
    <property type="entry name" value="MHYT"/>
    <property type="match status" value="1"/>
</dbReference>
<evidence type="ECO:0000256" key="6">
    <source>
        <dbReference type="ARBA" id="ARBA00022777"/>
    </source>
</evidence>
<dbReference type="SMART" id="SM00448">
    <property type="entry name" value="REC"/>
    <property type="match status" value="1"/>
</dbReference>
<keyword evidence="12" id="KW-1133">Transmembrane helix</keyword>
<feature type="transmembrane region" description="Helical" evidence="12">
    <location>
        <begin position="218"/>
        <end position="240"/>
    </location>
</feature>
<dbReference type="GO" id="GO:0005524">
    <property type="term" value="F:ATP binding"/>
    <property type="evidence" value="ECO:0007669"/>
    <property type="project" value="UniProtKB-KW"/>
</dbReference>
<dbReference type="CDD" id="cd00082">
    <property type="entry name" value="HisKA"/>
    <property type="match status" value="1"/>
</dbReference>
<name>A0A258HIE6_9CAUL</name>
<dbReference type="PROSITE" id="PS50110">
    <property type="entry name" value="RESPONSE_REGULATORY"/>
    <property type="match status" value="1"/>
</dbReference>
<evidence type="ECO:0000313" key="17">
    <source>
        <dbReference type="EMBL" id="OYX56686.1"/>
    </source>
</evidence>
<dbReference type="Gene3D" id="3.40.50.2300">
    <property type="match status" value="1"/>
</dbReference>
<dbReference type="InterPro" id="IPR035965">
    <property type="entry name" value="PAS-like_dom_sf"/>
</dbReference>
<feature type="transmembrane region" description="Helical" evidence="12">
    <location>
        <begin position="113"/>
        <end position="134"/>
    </location>
</feature>
<feature type="transmembrane region" description="Helical" evidence="12">
    <location>
        <begin position="178"/>
        <end position="198"/>
    </location>
</feature>
<evidence type="ECO:0000256" key="11">
    <source>
        <dbReference type="PROSITE-ProRule" id="PRU00169"/>
    </source>
</evidence>
<feature type="transmembrane region" description="Helical" evidence="12">
    <location>
        <begin position="47"/>
        <end position="67"/>
    </location>
</feature>
<dbReference type="EC" id="2.7.13.3" evidence="2"/>
<feature type="coiled-coil region" evidence="13">
    <location>
        <begin position="360"/>
        <end position="390"/>
    </location>
</feature>
<feature type="domain" description="Response regulatory" evidence="15">
    <location>
        <begin position="636"/>
        <end position="755"/>
    </location>
</feature>
<dbReference type="InterPro" id="IPR004358">
    <property type="entry name" value="Sig_transdc_His_kin-like_C"/>
</dbReference>
<accession>A0A258HIE6</accession>
<keyword evidence="7" id="KW-0067">ATP-binding</keyword>
<evidence type="ECO:0000259" key="16">
    <source>
        <dbReference type="PROSITE" id="PS50924"/>
    </source>
</evidence>
<dbReference type="InterPro" id="IPR003594">
    <property type="entry name" value="HATPase_dom"/>
</dbReference>
<evidence type="ECO:0000256" key="5">
    <source>
        <dbReference type="ARBA" id="ARBA00022741"/>
    </source>
</evidence>
<dbReference type="Gene3D" id="3.30.450.20">
    <property type="entry name" value="PAS domain"/>
    <property type="match status" value="1"/>
</dbReference>
<keyword evidence="3 11" id="KW-0597">Phosphoprotein</keyword>
<protein>
    <recommendedName>
        <fullName evidence="10">Sensory/regulatory protein RpfC</fullName>
        <ecNumber evidence="2">2.7.13.3</ecNumber>
    </recommendedName>
</protein>
<keyword evidence="6" id="KW-0418">Kinase</keyword>
<dbReference type="Proteomes" id="UP000216147">
    <property type="component" value="Unassembled WGS sequence"/>
</dbReference>
<evidence type="ECO:0000259" key="14">
    <source>
        <dbReference type="PROSITE" id="PS50109"/>
    </source>
</evidence>
<dbReference type="Pfam" id="PF02518">
    <property type="entry name" value="HATPase_c"/>
    <property type="match status" value="1"/>
</dbReference>
<dbReference type="InterPro" id="IPR001789">
    <property type="entry name" value="Sig_transdc_resp-reg_receiver"/>
</dbReference>
<organism evidence="17 18">
    <name type="scientific">Brevundimonas subvibrioides</name>
    <dbReference type="NCBI Taxonomy" id="74313"/>
    <lineage>
        <taxon>Bacteria</taxon>
        <taxon>Pseudomonadati</taxon>
        <taxon>Pseudomonadota</taxon>
        <taxon>Alphaproteobacteria</taxon>
        <taxon>Caulobacterales</taxon>
        <taxon>Caulobacteraceae</taxon>
        <taxon>Brevundimonas</taxon>
    </lineage>
</organism>
<dbReference type="EMBL" id="NCEQ01000007">
    <property type="protein sequence ID" value="OYX56686.1"/>
    <property type="molecule type" value="Genomic_DNA"/>
</dbReference>
<evidence type="ECO:0000256" key="13">
    <source>
        <dbReference type="SAM" id="Coils"/>
    </source>
</evidence>
<sequence length="765" mass="81517">MNWIVNCLVVQHDWRLTLLAATVCAVGLATCIALIGRARHSAACMKMAYGAVAGLVGGLAVWATHFLAMLGYRSDALIRYAAGETLLSLGIVIAGMILGVAVALNGGSRLGRALVAMLAASSVASMHFIGMAAMRIEGAALSWNPGAAAAAVGLSILLSLCTALWVKRDGWWRVPADTAFAVLSVVTLHFGAMAAMIISPDPSSVLSPSLISQSGLLLWVVGGATLVVIIAAIVTSLGLWGRSTVLNQLREAIDTMPDGLGFYDADDRLLIWNARYAEVNPEVANALAVGVRFRDLLHLGLKQGLYEDAFGREEEWIEDRLASRRHLSNTMEQKIAGDRWLRVQDRRTSNGGIVTVVNDITDLKRDAKSLAEARDAAEAANRAKSEFLANMSHEIRTPLNGVIGLTQALARTSLAPEQREMLDLIQSSGTTLQTLLSDILDLARVESGRLEIADEIFDLTRAVNDAAHLYREPASDKGLQFFVEIEPEAAVWVRGDVVRVKQVLTNLVSNAVKFTTTGFVSLTACVGKDRSGARIMRFTVEDTGVGFDAAAKARLFTRFEQADGTITRRFGGTGLGLAICRQLADLMGGELDCESEPGGGSAFILTLPLIMAEAPAEPAVAAAAPANEDHSNQRLRVLVADDHPTNRKVVELILSQAAIDLVQAENGAEALQACRAQGFDMILMDMQMPVMDGLTAVREIRLHEAAMGLDRAPIVMLTANALPDHVAAAMAAGADRHLAKPFDAAELLALVAELGGESQQKSAAA</sequence>
<keyword evidence="12" id="KW-0812">Transmembrane</keyword>
<evidence type="ECO:0000256" key="3">
    <source>
        <dbReference type="ARBA" id="ARBA00022553"/>
    </source>
</evidence>
<dbReference type="GO" id="GO:0000155">
    <property type="term" value="F:phosphorelay sensor kinase activity"/>
    <property type="evidence" value="ECO:0007669"/>
    <property type="project" value="InterPro"/>
</dbReference>
<feature type="modified residue" description="4-aspartylphosphate" evidence="11">
    <location>
        <position position="685"/>
    </location>
</feature>
<dbReference type="InterPro" id="IPR036097">
    <property type="entry name" value="HisK_dim/P_sf"/>
</dbReference>
<dbReference type="SUPFAM" id="SSF47384">
    <property type="entry name" value="Homodimeric domain of signal transducing histidine kinase"/>
    <property type="match status" value="1"/>
</dbReference>
<dbReference type="PRINTS" id="PR00344">
    <property type="entry name" value="BCTRLSENSOR"/>
</dbReference>
<keyword evidence="5" id="KW-0547">Nucleotide-binding</keyword>
<dbReference type="Gene3D" id="1.10.287.130">
    <property type="match status" value="1"/>
</dbReference>
<evidence type="ECO:0000259" key="15">
    <source>
        <dbReference type="PROSITE" id="PS50110"/>
    </source>
</evidence>
<dbReference type="PANTHER" id="PTHR43047:SF64">
    <property type="entry name" value="HISTIDINE KINASE CONTAINING CHEY-HOMOLOGOUS RECEIVER DOMAIN AND PAS DOMAIN-RELATED"/>
    <property type="match status" value="1"/>
</dbReference>
<dbReference type="Pfam" id="PF12860">
    <property type="entry name" value="PAS_7"/>
    <property type="match status" value="1"/>
</dbReference>
<feature type="transmembrane region" description="Helical" evidence="12">
    <location>
        <begin position="16"/>
        <end position="35"/>
    </location>
</feature>
<feature type="domain" description="Histidine kinase" evidence="14">
    <location>
        <begin position="390"/>
        <end position="611"/>
    </location>
</feature>
<feature type="transmembrane region" description="Helical" evidence="12">
    <location>
        <begin position="87"/>
        <end position="106"/>
    </location>
</feature>
<dbReference type="FunFam" id="3.30.565.10:FF:000010">
    <property type="entry name" value="Sensor histidine kinase RcsC"/>
    <property type="match status" value="1"/>
</dbReference>
<dbReference type="SMART" id="SM00388">
    <property type="entry name" value="HisKA"/>
    <property type="match status" value="1"/>
</dbReference>
<evidence type="ECO:0000256" key="10">
    <source>
        <dbReference type="ARBA" id="ARBA00068150"/>
    </source>
</evidence>
<feature type="domain" description="MHYT" evidence="16">
    <location>
        <begin position="12"/>
        <end position="199"/>
    </location>
</feature>
<feature type="transmembrane region" description="Helical" evidence="12">
    <location>
        <begin position="146"/>
        <end position="166"/>
    </location>
</feature>
<evidence type="ECO:0000256" key="8">
    <source>
        <dbReference type="ARBA" id="ARBA00023012"/>
    </source>
</evidence>
<dbReference type="InterPro" id="IPR005330">
    <property type="entry name" value="MHYT_dom"/>
</dbReference>
<comment type="caution">
    <text evidence="17">The sequence shown here is derived from an EMBL/GenBank/DDBJ whole genome shotgun (WGS) entry which is preliminary data.</text>
</comment>
<evidence type="ECO:0000256" key="7">
    <source>
        <dbReference type="ARBA" id="ARBA00022840"/>
    </source>
</evidence>
<dbReference type="InterPro" id="IPR003661">
    <property type="entry name" value="HisK_dim/P_dom"/>
</dbReference>
<dbReference type="Pfam" id="PF03707">
    <property type="entry name" value="MHYT"/>
    <property type="match status" value="2"/>
</dbReference>
<dbReference type="AlphaFoldDB" id="A0A258HIE6"/>
<dbReference type="SUPFAM" id="SSF55785">
    <property type="entry name" value="PYP-like sensor domain (PAS domain)"/>
    <property type="match status" value="1"/>
</dbReference>
<dbReference type="GO" id="GO:0016020">
    <property type="term" value="C:membrane"/>
    <property type="evidence" value="ECO:0007669"/>
    <property type="project" value="UniProtKB-UniRule"/>
</dbReference>
<keyword evidence="4" id="KW-0808">Transferase</keyword>
<evidence type="ECO:0000256" key="1">
    <source>
        <dbReference type="ARBA" id="ARBA00000085"/>
    </source>
</evidence>
<evidence type="ECO:0000313" key="18">
    <source>
        <dbReference type="Proteomes" id="UP000216147"/>
    </source>
</evidence>
<dbReference type="InterPro" id="IPR036890">
    <property type="entry name" value="HATPase_C_sf"/>
</dbReference>
<keyword evidence="12" id="KW-0472">Membrane</keyword>
<keyword evidence="8" id="KW-0902">Two-component regulatory system</keyword>
<comment type="subunit">
    <text evidence="9">At low DSF concentrations, interacts with RpfF.</text>
</comment>
<dbReference type="SUPFAM" id="SSF55874">
    <property type="entry name" value="ATPase domain of HSP90 chaperone/DNA topoisomerase II/histidine kinase"/>
    <property type="match status" value="1"/>
</dbReference>
<keyword evidence="13" id="KW-0175">Coiled coil</keyword>
<comment type="catalytic activity">
    <reaction evidence="1">
        <text>ATP + protein L-histidine = ADP + protein N-phospho-L-histidine.</text>
        <dbReference type="EC" id="2.7.13.3"/>
    </reaction>
</comment>
<evidence type="ECO:0000256" key="4">
    <source>
        <dbReference type="ARBA" id="ARBA00022679"/>
    </source>
</evidence>
<evidence type="ECO:0000256" key="12">
    <source>
        <dbReference type="PROSITE-ProRule" id="PRU00244"/>
    </source>
</evidence>
<dbReference type="InterPro" id="IPR011006">
    <property type="entry name" value="CheY-like_superfamily"/>
</dbReference>
<dbReference type="CDD" id="cd16922">
    <property type="entry name" value="HATPase_EvgS-ArcB-TorS-like"/>
    <property type="match status" value="1"/>
</dbReference>
<dbReference type="FunFam" id="1.10.287.130:FF:000002">
    <property type="entry name" value="Two-component osmosensing histidine kinase"/>
    <property type="match status" value="1"/>
</dbReference>